<evidence type="ECO:0000256" key="3">
    <source>
        <dbReference type="ARBA" id="ARBA00023125"/>
    </source>
</evidence>
<dbReference type="InterPro" id="IPR050090">
    <property type="entry name" value="Tyrosine_recombinase_XerCD"/>
</dbReference>
<dbReference type="GO" id="GO:0015074">
    <property type="term" value="P:DNA integration"/>
    <property type="evidence" value="ECO:0007669"/>
    <property type="project" value="UniProtKB-KW"/>
</dbReference>
<dbReference type="Gene3D" id="1.10.443.10">
    <property type="entry name" value="Intergrase catalytic core"/>
    <property type="match status" value="1"/>
</dbReference>
<protein>
    <submittedName>
        <fullName evidence="8">Tyrosine-type recombinase/integrase</fullName>
    </submittedName>
</protein>
<dbReference type="SUPFAM" id="SSF56349">
    <property type="entry name" value="DNA breaking-rejoining enzymes"/>
    <property type="match status" value="1"/>
</dbReference>
<dbReference type="Pfam" id="PF00589">
    <property type="entry name" value="Phage_integrase"/>
    <property type="match status" value="1"/>
</dbReference>
<sequence length="401" mass="46079">MSTSIITIFVRHGNDAKGNPCKYSGDEFSRRCNCRKHFRWTQNGTQYRRKAGTRSWEEAEEIKRQLQDQLAGRIPEQRPEDNVRTVTEAIDLFITDKKVRGVSDGVVARYRSELGRFQVYCEGENAFTVTRITRELLTGYASTWEEHYPSSNTRASVRERLRSFLRYCFECRWLDRIPAVPKVEANEPPTLPLTDAEYAKILRTIDSVRPARFDVKGVTRLLSTETKQRLRALIQLMRWSGLAIQDAVKIRKADIIQEKRGGIYRVVTARQKTGTHVSVPIPPDVAKEVLEVPSANPGYIFWTGKSKGRSQVIMWGSRYVRPLFEAAGVRSGHMVSHRLRDTFAVDLLQKGVPMEEVSKLLGHESIKTTEKHYARWVKGRQDRLDALVTGTWDVPTSRRKK</sequence>
<comment type="similarity">
    <text evidence="1">Belongs to the 'phage' integrase family.</text>
</comment>
<proteinExistence type="inferred from homology"/>
<keyword evidence="2" id="KW-0229">DNA integration</keyword>
<dbReference type="PANTHER" id="PTHR30349">
    <property type="entry name" value="PHAGE INTEGRASE-RELATED"/>
    <property type="match status" value="1"/>
</dbReference>
<evidence type="ECO:0000259" key="6">
    <source>
        <dbReference type="PROSITE" id="PS51898"/>
    </source>
</evidence>
<keyword evidence="4" id="KW-0233">DNA recombination</keyword>
<dbReference type="RefSeq" id="WP_348261797.1">
    <property type="nucleotide sequence ID" value="NZ_CP121196.1"/>
</dbReference>
<evidence type="ECO:0000256" key="2">
    <source>
        <dbReference type="ARBA" id="ARBA00022908"/>
    </source>
</evidence>
<evidence type="ECO:0000256" key="5">
    <source>
        <dbReference type="PROSITE-ProRule" id="PRU01248"/>
    </source>
</evidence>
<dbReference type="EMBL" id="CP121196">
    <property type="protein sequence ID" value="XBH16568.1"/>
    <property type="molecule type" value="Genomic_DNA"/>
</dbReference>
<keyword evidence="3 5" id="KW-0238">DNA-binding</keyword>
<feature type="domain" description="Core-binding (CB)" evidence="7">
    <location>
        <begin position="84"/>
        <end position="169"/>
    </location>
</feature>
<evidence type="ECO:0000313" key="8">
    <source>
        <dbReference type="EMBL" id="XBH16568.1"/>
    </source>
</evidence>
<dbReference type="PROSITE" id="PS51900">
    <property type="entry name" value="CB"/>
    <property type="match status" value="1"/>
</dbReference>
<dbReference type="GO" id="GO:0003677">
    <property type="term" value="F:DNA binding"/>
    <property type="evidence" value="ECO:0007669"/>
    <property type="project" value="UniProtKB-UniRule"/>
</dbReference>
<dbReference type="AlphaFoldDB" id="A0AAU7DFT8"/>
<dbReference type="InterPro" id="IPR010998">
    <property type="entry name" value="Integrase_recombinase_N"/>
</dbReference>
<feature type="domain" description="Tyr recombinase" evidence="6">
    <location>
        <begin position="208"/>
        <end position="389"/>
    </location>
</feature>
<gene>
    <name evidence="8" type="ORF">P8935_18580</name>
</gene>
<dbReference type="Gene3D" id="1.10.150.130">
    <property type="match status" value="1"/>
</dbReference>
<name>A0AAU7DFT8_9BACT</name>
<organism evidence="8">
    <name type="scientific">Telmatobacter sp. DSM 110680</name>
    <dbReference type="NCBI Taxonomy" id="3036704"/>
    <lineage>
        <taxon>Bacteria</taxon>
        <taxon>Pseudomonadati</taxon>
        <taxon>Acidobacteriota</taxon>
        <taxon>Terriglobia</taxon>
        <taxon>Terriglobales</taxon>
        <taxon>Acidobacteriaceae</taxon>
        <taxon>Telmatobacter</taxon>
    </lineage>
</organism>
<dbReference type="InterPro" id="IPR013762">
    <property type="entry name" value="Integrase-like_cat_sf"/>
</dbReference>
<evidence type="ECO:0000256" key="4">
    <source>
        <dbReference type="ARBA" id="ARBA00023172"/>
    </source>
</evidence>
<dbReference type="InterPro" id="IPR002104">
    <property type="entry name" value="Integrase_catalytic"/>
</dbReference>
<evidence type="ECO:0000256" key="1">
    <source>
        <dbReference type="ARBA" id="ARBA00008857"/>
    </source>
</evidence>
<accession>A0AAU7DFT8</accession>
<reference evidence="8" key="1">
    <citation type="submission" date="2023-03" db="EMBL/GenBank/DDBJ databases">
        <title>Edaphobacter sp.</title>
        <authorList>
            <person name="Huber K.J."/>
            <person name="Papendorf J."/>
            <person name="Pilke C."/>
            <person name="Bunk B."/>
            <person name="Sproeer C."/>
            <person name="Pester M."/>
        </authorList>
    </citation>
    <scope>NUCLEOTIDE SEQUENCE</scope>
    <source>
        <strain evidence="8">DSM 110680</strain>
    </source>
</reference>
<dbReference type="InterPro" id="IPR011010">
    <property type="entry name" value="DNA_brk_join_enz"/>
</dbReference>
<dbReference type="InterPro" id="IPR044068">
    <property type="entry name" value="CB"/>
</dbReference>
<evidence type="ECO:0000259" key="7">
    <source>
        <dbReference type="PROSITE" id="PS51900"/>
    </source>
</evidence>
<dbReference type="PROSITE" id="PS51898">
    <property type="entry name" value="TYR_RECOMBINASE"/>
    <property type="match status" value="1"/>
</dbReference>
<dbReference type="GO" id="GO:0006310">
    <property type="term" value="P:DNA recombination"/>
    <property type="evidence" value="ECO:0007669"/>
    <property type="project" value="UniProtKB-KW"/>
</dbReference>
<dbReference type="PANTHER" id="PTHR30349:SF64">
    <property type="entry name" value="PROPHAGE INTEGRASE INTD-RELATED"/>
    <property type="match status" value="1"/>
</dbReference>